<sequence>MQFLKYYTCVITLIAYHGCLCQVEFDVLNFTNGPLSGGIQEVKINNETIINLVDFNITQKSGELDVGPIGGDAVEDGSDQTMVLEGDGEMKLLDLEDKNNSAAKEHLELAFPYVKDLKTNKSLLSEESGYLRVANIEIRKVQQEGKYLVKVIQHPGVYRISKKQPNETHSENSPKAQFRPTSPEVYTSSVPTTILTTTPTPSTSMFSTSISVTSTVGDSPQPPVNVLVAEINEPSPKQAPNPQENLRMNITNDNEVKNNVGVVVEDRRSFDVYNLVVEPQKQVTATGSDHVNTPLPVATTKNLKEFSSGITSPDLAALLKKHFQVEEGLARELADIFQRAMNTKNGDFSATWTEWSVWSECVPHCGGRRRWNNRERFCVAVDDGRCSGSRAERAICPPKPCNDIFVPVWMLLLLLIVAILIVIVITFAFIIRRHETISKTEAPPTKTAIS</sequence>
<proteinExistence type="predicted"/>
<dbReference type="AlphaFoldDB" id="R7TL22"/>
<reference evidence="5" key="3">
    <citation type="submission" date="2015-06" db="UniProtKB">
        <authorList>
            <consortium name="EnsemblMetazoa"/>
        </authorList>
    </citation>
    <scope>IDENTIFICATION</scope>
</reference>
<keyword evidence="2" id="KW-0812">Transmembrane</keyword>
<feature type="signal peptide" evidence="3">
    <location>
        <begin position="1"/>
        <end position="21"/>
    </location>
</feature>
<dbReference type="InterPro" id="IPR036383">
    <property type="entry name" value="TSP1_rpt_sf"/>
</dbReference>
<dbReference type="EnsemblMetazoa" id="CapteT192960">
    <property type="protein sequence ID" value="CapteP192960"/>
    <property type="gene ID" value="CapteG192960"/>
</dbReference>
<keyword evidence="2" id="KW-1133">Transmembrane helix</keyword>
<feature type="compositionally biased region" description="Low complexity" evidence="1">
    <location>
        <begin position="187"/>
        <end position="201"/>
    </location>
</feature>
<dbReference type="HOGENOM" id="CLU_608659_0_0_1"/>
<organism evidence="4">
    <name type="scientific">Capitella teleta</name>
    <name type="common">Polychaete worm</name>
    <dbReference type="NCBI Taxonomy" id="283909"/>
    <lineage>
        <taxon>Eukaryota</taxon>
        <taxon>Metazoa</taxon>
        <taxon>Spiralia</taxon>
        <taxon>Lophotrochozoa</taxon>
        <taxon>Annelida</taxon>
        <taxon>Polychaeta</taxon>
        <taxon>Sedentaria</taxon>
        <taxon>Scolecida</taxon>
        <taxon>Capitellidae</taxon>
        <taxon>Capitella</taxon>
    </lineage>
</organism>
<evidence type="ECO:0000313" key="6">
    <source>
        <dbReference type="Proteomes" id="UP000014760"/>
    </source>
</evidence>
<reference evidence="6" key="1">
    <citation type="submission" date="2012-12" db="EMBL/GenBank/DDBJ databases">
        <authorList>
            <person name="Hellsten U."/>
            <person name="Grimwood J."/>
            <person name="Chapman J.A."/>
            <person name="Shapiro H."/>
            <person name="Aerts A."/>
            <person name="Otillar R.P."/>
            <person name="Terry A.Y."/>
            <person name="Boore J.L."/>
            <person name="Simakov O."/>
            <person name="Marletaz F."/>
            <person name="Cho S.-J."/>
            <person name="Edsinger-Gonzales E."/>
            <person name="Havlak P."/>
            <person name="Kuo D.-H."/>
            <person name="Larsson T."/>
            <person name="Lv J."/>
            <person name="Arendt D."/>
            <person name="Savage R."/>
            <person name="Osoegawa K."/>
            <person name="de Jong P."/>
            <person name="Lindberg D.R."/>
            <person name="Seaver E.C."/>
            <person name="Weisblat D.A."/>
            <person name="Putnam N.H."/>
            <person name="Grigoriev I.V."/>
            <person name="Rokhsar D.S."/>
        </authorList>
    </citation>
    <scope>NUCLEOTIDE SEQUENCE</scope>
    <source>
        <strain evidence="6">I ESC-2004</strain>
    </source>
</reference>
<dbReference type="EMBL" id="AMQN01002512">
    <property type="status" value="NOT_ANNOTATED_CDS"/>
    <property type="molecule type" value="Genomic_DNA"/>
</dbReference>
<name>R7TL22_CAPTE</name>
<keyword evidence="6" id="KW-1185">Reference proteome</keyword>
<dbReference type="Proteomes" id="UP000014760">
    <property type="component" value="Unassembled WGS sequence"/>
</dbReference>
<evidence type="ECO:0000313" key="4">
    <source>
        <dbReference type="EMBL" id="ELT94339.1"/>
    </source>
</evidence>
<dbReference type="SUPFAM" id="SSF82895">
    <property type="entry name" value="TSP-1 type 1 repeat"/>
    <property type="match status" value="1"/>
</dbReference>
<reference evidence="4 6" key="2">
    <citation type="journal article" date="2013" name="Nature">
        <title>Insights into bilaterian evolution from three spiralian genomes.</title>
        <authorList>
            <person name="Simakov O."/>
            <person name="Marletaz F."/>
            <person name="Cho S.J."/>
            <person name="Edsinger-Gonzales E."/>
            <person name="Havlak P."/>
            <person name="Hellsten U."/>
            <person name="Kuo D.H."/>
            <person name="Larsson T."/>
            <person name="Lv J."/>
            <person name="Arendt D."/>
            <person name="Savage R."/>
            <person name="Osoegawa K."/>
            <person name="de Jong P."/>
            <person name="Grimwood J."/>
            <person name="Chapman J.A."/>
            <person name="Shapiro H."/>
            <person name="Aerts A."/>
            <person name="Otillar R.P."/>
            <person name="Terry A.Y."/>
            <person name="Boore J.L."/>
            <person name="Grigoriev I.V."/>
            <person name="Lindberg D.R."/>
            <person name="Seaver E.C."/>
            <person name="Weisblat D.A."/>
            <person name="Putnam N.H."/>
            <person name="Rokhsar D.S."/>
        </authorList>
    </citation>
    <scope>NUCLEOTIDE SEQUENCE</scope>
    <source>
        <strain evidence="4 6">I ESC-2004</strain>
    </source>
</reference>
<evidence type="ECO:0000256" key="2">
    <source>
        <dbReference type="SAM" id="Phobius"/>
    </source>
</evidence>
<evidence type="ECO:0000313" key="5">
    <source>
        <dbReference type="EnsemblMetazoa" id="CapteP192960"/>
    </source>
</evidence>
<evidence type="ECO:0008006" key="7">
    <source>
        <dbReference type="Google" id="ProtNLM"/>
    </source>
</evidence>
<keyword evidence="2" id="KW-0472">Membrane</keyword>
<dbReference type="PROSITE" id="PS50092">
    <property type="entry name" value="TSP1"/>
    <property type="match status" value="1"/>
</dbReference>
<dbReference type="InterPro" id="IPR000884">
    <property type="entry name" value="TSP1_rpt"/>
</dbReference>
<feature type="chain" id="PRO_5008787111" description="SEA domain-containing protein" evidence="3">
    <location>
        <begin position="22"/>
        <end position="450"/>
    </location>
</feature>
<feature type="transmembrane region" description="Helical" evidence="2">
    <location>
        <begin position="408"/>
        <end position="431"/>
    </location>
</feature>
<protein>
    <recommendedName>
        <fullName evidence="7">SEA domain-containing protein</fullName>
    </recommendedName>
</protein>
<evidence type="ECO:0000256" key="3">
    <source>
        <dbReference type="SAM" id="SignalP"/>
    </source>
</evidence>
<evidence type="ECO:0000256" key="1">
    <source>
        <dbReference type="SAM" id="MobiDB-lite"/>
    </source>
</evidence>
<keyword evidence="3" id="KW-0732">Signal</keyword>
<feature type="region of interest" description="Disordered" evidence="1">
    <location>
        <begin position="160"/>
        <end position="201"/>
    </location>
</feature>
<gene>
    <name evidence="4" type="ORF">CAPTEDRAFT_192960</name>
</gene>
<dbReference type="EMBL" id="KB309449">
    <property type="protein sequence ID" value="ELT94339.1"/>
    <property type="molecule type" value="Genomic_DNA"/>
</dbReference>
<accession>R7TL22</accession>
<dbReference type="Gene3D" id="2.20.100.10">
    <property type="entry name" value="Thrombospondin type-1 (TSP1) repeat"/>
    <property type="match status" value="1"/>
</dbReference>